<evidence type="ECO:0000259" key="5">
    <source>
        <dbReference type="PROSITE" id="PS50931"/>
    </source>
</evidence>
<evidence type="ECO:0000313" key="6">
    <source>
        <dbReference type="EMBL" id="GAA5073984.1"/>
    </source>
</evidence>
<dbReference type="InterPro" id="IPR036388">
    <property type="entry name" value="WH-like_DNA-bd_sf"/>
</dbReference>
<dbReference type="Pfam" id="PF03466">
    <property type="entry name" value="LysR_substrate"/>
    <property type="match status" value="1"/>
</dbReference>
<keyword evidence="7" id="KW-1185">Reference proteome</keyword>
<dbReference type="PANTHER" id="PTHR30537:SF5">
    <property type="entry name" value="HTH-TYPE TRANSCRIPTIONAL ACTIVATOR TTDR-RELATED"/>
    <property type="match status" value="1"/>
</dbReference>
<sequence length="301" mass="32777">MMDRLEAMTVLAAVVEAGSLSAAARALGIPLTNVSRRVSELEKHLGTQLLVRGARRLNLTEAGARYVAACRRILEQVAEAERMASGEHVALTGELVVSATHVFGRTHVLPIVCDFLREYPDIRVRLQQTDFSVNLVEDHVDVAVRMGTPRDGNLVAVPVGQARRMMCASREYLARRGTPRSVADLAGHDCIVLETLGSSGRWDFAHGWLDYDGPVRSRIAVSTAEASLEAVIQGLGIGHLLSYQAVDAIASERIAYVLEDQQPAPDPVNLLYAPRRPLPMKIRAFIDFASPRLRTLLGAAA</sequence>
<evidence type="ECO:0000256" key="2">
    <source>
        <dbReference type="ARBA" id="ARBA00023015"/>
    </source>
</evidence>
<name>A0ABP9LDB1_9GAMM</name>
<dbReference type="PANTHER" id="PTHR30537">
    <property type="entry name" value="HTH-TYPE TRANSCRIPTIONAL REGULATOR"/>
    <property type="match status" value="1"/>
</dbReference>
<keyword evidence="2" id="KW-0805">Transcription regulation</keyword>
<dbReference type="Gene3D" id="3.40.190.290">
    <property type="match status" value="1"/>
</dbReference>
<keyword evidence="4" id="KW-0804">Transcription</keyword>
<dbReference type="SUPFAM" id="SSF46785">
    <property type="entry name" value="Winged helix' DNA-binding domain"/>
    <property type="match status" value="1"/>
</dbReference>
<organism evidence="6 7">
    <name type="scientific">Lysobacter panacisoli</name>
    <dbReference type="NCBI Taxonomy" id="1255263"/>
    <lineage>
        <taxon>Bacteria</taxon>
        <taxon>Pseudomonadati</taxon>
        <taxon>Pseudomonadota</taxon>
        <taxon>Gammaproteobacteria</taxon>
        <taxon>Lysobacterales</taxon>
        <taxon>Lysobacteraceae</taxon>
        <taxon>Lysobacter</taxon>
    </lineage>
</organism>
<gene>
    <name evidence="6" type="ORF">GCM10025759_15710</name>
</gene>
<dbReference type="Pfam" id="PF00126">
    <property type="entry name" value="HTH_1"/>
    <property type="match status" value="1"/>
</dbReference>
<evidence type="ECO:0000256" key="4">
    <source>
        <dbReference type="ARBA" id="ARBA00023163"/>
    </source>
</evidence>
<proteinExistence type="inferred from homology"/>
<dbReference type="Gene3D" id="1.10.10.10">
    <property type="entry name" value="Winged helix-like DNA-binding domain superfamily/Winged helix DNA-binding domain"/>
    <property type="match status" value="1"/>
</dbReference>
<feature type="domain" description="HTH lysR-type" evidence="5">
    <location>
        <begin position="3"/>
        <end position="60"/>
    </location>
</feature>
<protein>
    <submittedName>
        <fullName evidence="6">LysR family transcriptional regulator</fullName>
    </submittedName>
</protein>
<dbReference type="Proteomes" id="UP001501083">
    <property type="component" value="Unassembled WGS sequence"/>
</dbReference>
<accession>A0ABP9LDB1</accession>
<dbReference type="InterPro" id="IPR005119">
    <property type="entry name" value="LysR_subst-bd"/>
</dbReference>
<evidence type="ECO:0000256" key="1">
    <source>
        <dbReference type="ARBA" id="ARBA00009437"/>
    </source>
</evidence>
<comment type="caution">
    <text evidence="6">The sequence shown here is derived from an EMBL/GenBank/DDBJ whole genome shotgun (WGS) entry which is preliminary data.</text>
</comment>
<dbReference type="EMBL" id="BAABKY010000002">
    <property type="protein sequence ID" value="GAA5073984.1"/>
    <property type="molecule type" value="Genomic_DNA"/>
</dbReference>
<comment type="similarity">
    <text evidence="1">Belongs to the LysR transcriptional regulatory family.</text>
</comment>
<keyword evidence="3" id="KW-0238">DNA-binding</keyword>
<dbReference type="PROSITE" id="PS50931">
    <property type="entry name" value="HTH_LYSR"/>
    <property type="match status" value="1"/>
</dbReference>
<dbReference type="InterPro" id="IPR036390">
    <property type="entry name" value="WH_DNA-bd_sf"/>
</dbReference>
<reference evidence="7" key="1">
    <citation type="journal article" date="2019" name="Int. J. Syst. Evol. Microbiol.">
        <title>The Global Catalogue of Microorganisms (GCM) 10K type strain sequencing project: providing services to taxonomists for standard genome sequencing and annotation.</title>
        <authorList>
            <consortium name="The Broad Institute Genomics Platform"/>
            <consortium name="The Broad Institute Genome Sequencing Center for Infectious Disease"/>
            <person name="Wu L."/>
            <person name="Ma J."/>
        </authorList>
    </citation>
    <scope>NUCLEOTIDE SEQUENCE [LARGE SCALE GENOMIC DNA]</scope>
    <source>
        <strain evidence="7">JCM 19212</strain>
    </source>
</reference>
<dbReference type="InterPro" id="IPR000847">
    <property type="entry name" value="LysR_HTH_N"/>
</dbReference>
<dbReference type="SUPFAM" id="SSF53850">
    <property type="entry name" value="Periplasmic binding protein-like II"/>
    <property type="match status" value="1"/>
</dbReference>
<evidence type="ECO:0000256" key="3">
    <source>
        <dbReference type="ARBA" id="ARBA00023125"/>
    </source>
</evidence>
<dbReference type="InterPro" id="IPR058163">
    <property type="entry name" value="LysR-type_TF_proteobact-type"/>
</dbReference>
<evidence type="ECO:0000313" key="7">
    <source>
        <dbReference type="Proteomes" id="UP001501083"/>
    </source>
</evidence>